<protein>
    <submittedName>
        <fullName evidence="1">Uncharacterized protein</fullName>
    </submittedName>
</protein>
<comment type="caution">
    <text evidence="1">The sequence shown here is derived from an EMBL/GenBank/DDBJ whole genome shotgun (WGS) entry which is preliminary data.</text>
</comment>
<keyword evidence="2" id="KW-1185">Reference proteome</keyword>
<evidence type="ECO:0000313" key="1">
    <source>
        <dbReference type="EMBL" id="KAA3677841.1"/>
    </source>
</evidence>
<dbReference type="EMBL" id="QNGE01001325">
    <property type="protein sequence ID" value="KAA3677841.1"/>
    <property type="molecule type" value="Genomic_DNA"/>
</dbReference>
<sequence>MRPIQALFSIQSSFVKASSRGKTIKNPFIVPAYVPTDCSDTGVKDAFYADLAAILRPAHGLDMFVLVLL</sequence>
<name>A0A5J4NQP7_9TREM</name>
<proteinExistence type="predicted"/>
<reference evidence="1 2" key="1">
    <citation type="journal article" date="2019" name="Gigascience">
        <title>Whole-genome sequence of the oriental lung fluke Paragonimus westermani.</title>
        <authorList>
            <person name="Oey H."/>
            <person name="Zakrzewski M."/>
            <person name="Narain K."/>
            <person name="Devi K.R."/>
            <person name="Agatsuma T."/>
            <person name="Nawaratna S."/>
            <person name="Gobert G.N."/>
            <person name="Jones M.K."/>
            <person name="Ragan M.A."/>
            <person name="McManus D.P."/>
            <person name="Krause L."/>
        </authorList>
    </citation>
    <scope>NUCLEOTIDE SEQUENCE [LARGE SCALE GENOMIC DNA]</scope>
    <source>
        <strain evidence="1 2">IND2009</strain>
    </source>
</reference>
<gene>
    <name evidence="1" type="ORF">DEA37_0006851</name>
</gene>
<accession>A0A5J4NQP7</accession>
<organism evidence="1 2">
    <name type="scientific">Paragonimus westermani</name>
    <dbReference type="NCBI Taxonomy" id="34504"/>
    <lineage>
        <taxon>Eukaryota</taxon>
        <taxon>Metazoa</taxon>
        <taxon>Spiralia</taxon>
        <taxon>Lophotrochozoa</taxon>
        <taxon>Platyhelminthes</taxon>
        <taxon>Trematoda</taxon>
        <taxon>Digenea</taxon>
        <taxon>Plagiorchiida</taxon>
        <taxon>Troglotremata</taxon>
        <taxon>Troglotrematidae</taxon>
        <taxon>Paragonimus</taxon>
    </lineage>
</organism>
<dbReference type="Proteomes" id="UP000324629">
    <property type="component" value="Unassembled WGS sequence"/>
</dbReference>
<dbReference type="AlphaFoldDB" id="A0A5J4NQP7"/>
<evidence type="ECO:0000313" key="2">
    <source>
        <dbReference type="Proteomes" id="UP000324629"/>
    </source>
</evidence>